<dbReference type="Gene3D" id="1.10.880.10">
    <property type="entry name" value="Transcription factor, Skn-1-like, DNA-binding domain"/>
    <property type="match status" value="1"/>
</dbReference>
<evidence type="ECO:0000259" key="4">
    <source>
        <dbReference type="PROSITE" id="PS00036"/>
    </source>
</evidence>
<dbReference type="InterPro" id="IPR004826">
    <property type="entry name" value="bZIP_Maf"/>
</dbReference>
<protein>
    <recommendedName>
        <fullName evidence="4">BZIP domain-containing protein</fullName>
    </recommendedName>
</protein>
<organism evidence="5 6">
    <name type="scientific">Iphiclides podalirius</name>
    <name type="common">scarce swallowtail</name>
    <dbReference type="NCBI Taxonomy" id="110791"/>
    <lineage>
        <taxon>Eukaryota</taxon>
        <taxon>Metazoa</taxon>
        <taxon>Ecdysozoa</taxon>
        <taxon>Arthropoda</taxon>
        <taxon>Hexapoda</taxon>
        <taxon>Insecta</taxon>
        <taxon>Pterygota</taxon>
        <taxon>Neoptera</taxon>
        <taxon>Endopterygota</taxon>
        <taxon>Lepidoptera</taxon>
        <taxon>Glossata</taxon>
        <taxon>Ditrysia</taxon>
        <taxon>Papilionoidea</taxon>
        <taxon>Papilionidae</taxon>
        <taxon>Papilioninae</taxon>
        <taxon>Iphiclides</taxon>
    </lineage>
</organism>
<dbReference type="Proteomes" id="UP000837857">
    <property type="component" value="Chromosome 30"/>
</dbReference>
<evidence type="ECO:0000256" key="2">
    <source>
        <dbReference type="ARBA" id="ARBA00023125"/>
    </source>
</evidence>
<dbReference type="PROSITE" id="PS00036">
    <property type="entry name" value="BZIP_BASIC"/>
    <property type="match status" value="1"/>
</dbReference>
<evidence type="ECO:0000256" key="3">
    <source>
        <dbReference type="ARBA" id="ARBA00023163"/>
    </source>
</evidence>
<dbReference type="SUPFAM" id="SSF47454">
    <property type="entry name" value="A DNA-binding domain in eukaryotic transcription factors"/>
    <property type="match status" value="1"/>
</dbReference>
<name>A0ABN8IYL4_9NEOP</name>
<feature type="non-terminal residue" evidence="5">
    <location>
        <position position="290"/>
    </location>
</feature>
<gene>
    <name evidence="5" type="ORF">IPOD504_LOCUS12820</name>
</gene>
<accession>A0ABN8IYL4</accession>
<dbReference type="InterPro" id="IPR004827">
    <property type="entry name" value="bZIP"/>
</dbReference>
<dbReference type="Pfam" id="PF03131">
    <property type="entry name" value="bZIP_Maf"/>
    <property type="match status" value="1"/>
</dbReference>
<keyword evidence="6" id="KW-1185">Reference proteome</keyword>
<sequence length="290" mass="33224">MDELAKHSASYQLDQEILDARGIDMKVDEVAGLPTCKYSERVQALHLGEDDLAFLKGLRRRIKNRLASQNSRRRSMEHLRKLARELRAVRQCRDDALSERRGLLARRDAIRDQCVRLRRHLVQILRGRFDSTTVPEEELENMSTTGPAIEPTTRKITETEPVLMGKTKANRVKGYRAMERNGGALVEELEKDIKIFECRIDKLVQQSVNHMYKDKERRRICAKTIFITDKGALSDGGDDAISEGGVLNLSVREGRRKSHGRKQSAPRRITYVYSDTDDGVLDLKIKKEPQ</sequence>
<evidence type="ECO:0000256" key="1">
    <source>
        <dbReference type="ARBA" id="ARBA00023015"/>
    </source>
</evidence>
<evidence type="ECO:0000313" key="6">
    <source>
        <dbReference type="Proteomes" id="UP000837857"/>
    </source>
</evidence>
<keyword evidence="3" id="KW-0804">Transcription</keyword>
<proteinExistence type="predicted"/>
<reference evidence="5" key="1">
    <citation type="submission" date="2022-03" db="EMBL/GenBank/DDBJ databases">
        <authorList>
            <person name="Martin H S."/>
        </authorList>
    </citation>
    <scope>NUCLEOTIDE SEQUENCE</scope>
</reference>
<feature type="domain" description="BZIP" evidence="4">
    <location>
        <begin position="59"/>
        <end position="74"/>
    </location>
</feature>
<dbReference type="EMBL" id="OW152842">
    <property type="protein sequence ID" value="CAH2064608.1"/>
    <property type="molecule type" value="Genomic_DNA"/>
</dbReference>
<evidence type="ECO:0000313" key="5">
    <source>
        <dbReference type="EMBL" id="CAH2064608.1"/>
    </source>
</evidence>
<dbReference type="InterPro" id="IPR008917">
    <property type="entry name" value="TF_DNA-bd_sf"/>
</dbReference>
<keyword evidence="2" id="KW-0238">DNA-binding</keyword>
<keyword evidence="1" id="KW-0805">Transcription regulation</keyword>